<keyword evidence="1" id="KW-0812">Transmembrane</keyword>
<dbReference type="AlphaFoldDB" id="A0A5C3LRT9"/>
<organism evidence="2 3">
    <name type="scientific">Crucibulum laeve</name>
    <dbReference type="NCBI Taxonomy" id="68775"/>
    <lineage>
        <taxon>Eukaryota</taxon>
        <taxon>Fungi</taxon>
        <taxon>Dikarya</taxon>
        <taxon>Basidiomycota</taxon>
        <taxon>Agaricomycotina</taxon>
        <taxon>Agaricomycetes</taxon>
        <taxon>Agaricomycetidae</taxon>
        <taxon>Agaricales</taxon>
        <taxon>Agaricineae</taxon>
        <taxon>Nidulariaceae</taxon>
        <taxon>Crucibulum</taxon>
    </lineage>
</organism>
<keyword evidence="1" id="KW-0472">Membrane</keyword>
<evidence type="ECO:0000256" key="1">
    <source>
        <dbReference type="SAM" id="Phobius"/>
    </source>
</evidence>
<gene>
    <name evidence="2" type="ORF">BDQ12DRAFT_129812</name>
</gene>
<reference evidence="2 3" key="1">
    <citation type="journal article" date="2019" name="Nat. Ecol. Evol.">
        <title>Megaphylogeny resolves global patterns of mushroom evolution.</title>
        <authorList>
            <person name="Varga T."/>
            <person name="Krizsan K."/>
            <person name="Foldi C."/>
            <person name="Dima B."/>
            <person name="Sanchez-Garcia M."/>
            <person name="Sanchez-Ramirez S."/>
            <person name="Szollosi G.J."/>
            <person name="Szarkandi J.G."/>
            <person name="Papp V."/>
            <person name="Albert L."/>
            <person name="Andreopoulos W."/>
            <person name="Angelini C."/>
            <person name="Antonin V."/>
            <person name="Barry K.W."/>
            <person name="Bougher N.L."/>
            <person name="Buchanan P."/>
            <person name="Buyck B."/>
            <person name="Bense V."/>
            <person name="Catcheside P."/>
            <person name="Chovatia M."/>
            <person name="Cooper J."/>
            <person name="Damon W."/>
            <person name="Desjardin D."/>
            <person name="Finy P."/>
            <person name="Geml J."/>
            <person name="Haridas S."/>
            <person name="Hughes K."/>
            <person name="Justo A."/>
            <person name="Karasinski D."/>
            <person name="Kautmanova I."/>
            <person name="Kiss B."/>
            <person name="Kocsube S."/>
            <person name="Kotiranta H."/>
            <person name="LaButti K.M."/>
            <person name="Lechner B.E."/>
            <person name="Liimatainen K."/>
            <person name="Lipzen A."/>
            <person name="Lukacs Z."/>
            <person name="Mihaltcheva S."/>
            <person name="Morgado L.N."/>
            <person name="Niskanen T."/>
            <person name="Noordeloos M.E."/>
            <person name="Ohm R.A."/>
            <person name="Ortiz-Santana B."/>
            <person name="Ovrebo C."/>
            <person name="Racz N."/>
            <person name="Riley R."/>
            <person name="Savchenko A."/>
            <person name="Shiryaev A."/>
            <person name="Soop K."/>
            <person name="Spirin V."/>
            <person name="Szebenyi C."/>
            <person name="Tomsovsky M."/>
            <person name="Tulloss R.E."/>
            <person name="Uehling J."/>
            <person name="Grigoriev I.V."/>
            <person name="Vagvolgyi C."/>
            <person name="Papp T."/>
            <person name="Martin F.M."/>
            <person name="Miettinen O."/>
            <person name="Hibbett D.S."/>
            <person name="Nagy L.G."/>
        </authorList>
    </citation>
    <scope>NUCLEOTIDE SEQUENCE [LARGE SCALE GENOMIC DNA]</scope>
    <source>
        <strain evidence="2 3">CBS 166.37</strain>
    </source>
</reference>
<dbReference type="Proteomes" id="UP000308652">
    <property type="component" value="Unassembled WGS sequence"/>
</dbReference>
<sequence length="147" mass="16455">MPRPAILRQAPHRSYFRSSRRPGVSQPSCPLQFFPSYKPNSQEIHRVSKPALLPIALPAAPDNDRQPLSMLSLAPPIYIPSPLERPFLASSTPALPIIAIDSALALYYIVIIDYFLIVLPITYCFPITVLFPNVHFPDSCPSSRFLQ</sequence>
<name>A0A5C3LRT9_9AGAR</name>
<dbReference type="EMBL" id="ML213746">
    <property type="protein sequence ID" value="TFK31471.1"/>
    <property type="molecule type" value="Genomic_DNA"/>
</dbReference>
<evidence type="ECO:0000313" key="2">
    <source>
        <dbReference type="EMBL" id="TFK31471.1"/>
    </source>
</evidence>
<evidence type="ECO:0000313" key="3">
    <source>
        <dbReference type="Proteomes" id="UP000308652"/>
    </source>
</evidence>
<keyword evidence="3" id="KW-1185">Reference proteome</keyword>
<keyword evidence="1" id="KW-1133">Transmembrane helix</keyword>
<protein>
    <submittedName>
        <fullName evidence="2">Uncharacterized protein</fullName>
    </submittedName>
</protein>
<feature type="transmembrane region" description="Helical" evidence="1">
    <location>
        <begin position="105"/>
        <end position="131"/>
    </location>
</feature>
<accession>A0A5C3LRT9</accession>
<proteinExistence type="predicted"/>